<name>A0A385Q1K5_9FIRM</name>
<evidence type="ECO:0000313" key="1">
    <source>
        <dbReference type="EMBL" id="AYB00269.1"/>
    </source>
</evidence>
<reference evidence="1 2" key="1">
    <citation type="submission" date="2018-09" db="EMBL/GenBank/DDBJ databases">
        <title>Genome sequencing of Lachnoanaerobaculum umeaense DSM 23576.</title>
        <authorList>
            <person name="Kook J.-K."/>
            <person name="Park S.-N."/>
            <person name="Lim Y.K."/>
        </authorList>
    </citation>
    <scope>NUCLEOTIDE SEQUENCE [LARGE SCALE GENOMIC DNA]</scope>
    <source>
        <strain evidence="2">DSM 23576 \ CCUG 58757</strain>
    </source>
</reference>
<dbReference type="InterPro" id="IPR019734">
    <property type="entry name" value="TPR_rpt"/>
</dbReference>
<sequence>MELLEQCKKWNDDGEYESVVDALEILPENARSPELDSELARAYNNLGEPGEYKLFLQALELLKPLEEYFRGNHKYYFRIAYSYYYLDEDGLALHYFKKALDSKPGDADTVNMMTSCTDLISDSNLRIKMSDRVYSMWEEVEKEVKKLDKKDKNFYSNTADKIAAGIKKVYPKTYPKIFLQERILECDIADDKSDVFMLQYIKNVMPDSLRELFDVVIGISAKHSIGDIISYEGEDYDITGLRFFISDDRQIVIYSDEFDMPIEVIEKIFIDIFGEIDLMANDVAFDIADESDFTETSDDTCNIVRGFDNKEEFLRECVDYKGLRDRAWSKGLRLGIDAKSYLKMYSGYQLQSIDEEEVREDIYTGTTCLPSLVSEYISSGLFDKMPIMDDLYRNGVAAGFFCFDIGRDKYSKDSMEYEFDIMNLRNQLMEYIMKKLREKGRIHDIAFLEGATGKRYGYLDFLIFGSFMDIMNAAYDFFKMNEVLFAGYKTFRKISKIIMFVEE</sequence>
<dbReference type="RefSeq" id="WP_111524743.1">
    <property type="nucleotide sequence ID" value="NZ_CP032364.1"/>
</dbReference>
<accession>A0A385Q1K5</accession>
<proteinExistence type="predicted"/>
<dbReference type="KEGG" id="lua:D4A81_10150"/>
<keyword evidence="2" id="KW-1185">Reference proteome</keyword>
<dbReference type="PROSITE" id="PS50005">
    <property type="entry name" value="TPR"/>
    <property type="match status" value="1"/>
</dbReference>
<evidence type="ECO:0000313" key="2">
    <source>
        <dbReference type="Proteomes" id="UP000265562"/>
    </source>
</evidence>
<gene>
    <name evidence="1" type="ORF">D4A81_10150</name>
</gene>
<dbReference type="Gene3D" id="1.25.40.10">
    <property type="entry name" value="Tetratricopeptide repeat domain"/>
    <property type="match status" value="1"/>
</dbReference>
<dbReference type="SUPFAM" id="SSF48452">
    <property type="entry name" value="TPR-like"/>
    <property type="match status" value="1"/>
</dbReference>
<dbReference type="AlphaFoldDB" id="A0A385Q1K5"/>
<dbReference type="Proteomes" id="UP000265562">
    <property type="component" value="Chromosome"/>
</dbReference>
<organism evidence="1 2">
    <name type="scientific">Lachnoanaerobaculum umeaense</name>
    <dbReference type="NCBI Taxonomy" id="617123"/>
    <lineage>
        <taxon>Bacteria</taxon>
        <taxon>Bacillati</taxon>
        <taxon>Bacillota</taxon>
        <taxon>Clostridia</taxon>
        <taxon>Lachnospirales</taxon>
        <taxon>Lachnospiraceae</taxon>
        <taxon>Lachnoanaerobaculum</taxon>
    </lineage>
</organism>
<protein>
    <submittedName>
        <fullName evidence="1">Tetratricopeptide repeat protein</fullName>
    </submittedName>
</protein>
<dbReference type="EMBL" id="CP032364">
    <property type="protein sequence ID" value="AYB00269.1"/>
    <property type="molecule type" value="Genomic_DNA"/>
</dbReference>
<dbReference type="InterPro" id="IPR011990">
    <property type="entry name" value="TPR-like_helical_dom_sf"/>
</dbReference>
<dbReference type="OrthoDB" id="4827574at2"/>